<evidence type="ECO:0000313" key="5">
    <source>
        <dbReference type="EMBL" id="SVE25989.1"/>
    </source>
</evidence>
<evidence type="ECO:0000259" key="4">
    <source>
        <dbReference type="Pfam" id="PF02826"/>
    </source>
</evidence>
<name>A0A383C1P7_9ZZZZ</name>
<dbReference type="GO" id="GO:0051287">
    <property type="term" value="F:NAD binding"/>
    <property type="evidence" value="ECO:0007669"/>
    <property type="project" value="InterPro"/>
</dbReference>
<evidence type="ECO:0000256" key="2">
    <source>
        <dbReference type="ARBA" id="ARBA00023002"/>
    </source>
</evidence>
<dbReference type="InterPro" id="IPR036291">
    <property type="entry name" value="NAD(P)-bd_dom_sf"/>
</dbReference>
<reference evidence="5" key="1">
    <citation type="submission" date="2018-05" db="EMBL/GenBank/DDBJ databases">
        <authorList>
            <person name="Lanie J.A."/>
            <person name="Ng W.-L."/>
            <person name="Kazmierczak K.M."/>
            <person name="Andrzejewski T.M."/>
            <person name="Davidsen T.M."/>
            <person name="Wayne K.J."/>
            <person name="Tettelin H."/>
            <person name="Glass J.I."/>
            <person name="Rusch D."/>
            <person name="Podicherti R."/>
            <person name="Tsui H.-C.T."/>
            <person name="Winkler M.E."/>
        </authorList>
    </citation>
    <scope>NUCLEOTIDE SEQUENCE</scope>
</reference>
<dbReference type="EMBL" id="UINC01205006">
    <property type="protein sequence ID" value="SVE25989.1"/>
    <property type="molecule type" value="Genomic_DNA"/>
</dbReference>
<dbReference type="PANTHER" id="PTHR42789:SF1">
    <property type="entry name" value="D-ISOMER SPECIFIC 2-HYDROXYACID DEHYDROGENASE FAMILY PROTEIN (AFU_ORTHOLOGUE AFUA_6G10090)"/>
    <property type="match status" value="1"/>
</dbReference>
<dbReference type="InterPro" id="IPR050857">
    <property type="entry name" value="D-2-hydroxyacid_DH"/>
</dbReference>
<keyword evidence="3" id="KW-0520">NAD</keyword>
<dbReference type="PANTHER" id="PTHR42789">
    <property type="entry name" value="D-ISOMER SPECIFIC 2-HYDROXYACID DEHYDROGENASE FAMILY PROTEIN (AFU_ORTHOLOGUE AFUA_6G10090)"/>
    <property type="match status" value="1"/>
</dbReference>
<evidence type="ECO:0000256" key="1">
    <source>
        <dbReference type="ARBA" id="ARBA00005854"/>
    </source>
</evidence>
<dbReference type="AlphaFoldDB" id="A0A383C1P7"/>
<keyword evidence="2" id="KW-0560">Oxidoreductase</keyword>
<sequence length="211" mass="23163">MKVLVTDYVWETLEPEKAILNQIGADLIVAEDESEATFVKYAPKVDAILTTWAKVSTTVIKAATRCQVIGRYGIGLDNIDVETATQLGIAVTNVPTYCLEEVSDHAMALLLGLARKIPRLDQVVKNRGWDRNIGPQVFRLRGQRLGLIGFGKIAQLIVPKAKGFSLEIVAYAPRLTDEVAAQHGVQRVDLGQLITTSDFISLNCPLTPETY</sequence>
<dbReference type="Pfam" id="PF02826">
    <property type="entry name" value="2-Hacid_dh_C"/>
    <property type="match status" value="1"/>
</dbReference>
<accession>A0A383C1P7</accession>
<dbReference type="SUPFAM" id="SSF52283">
    <property type="entry name" value="Formate/glycerate dehydrogenase catalytic domain-like"/>
    <property type="match status" value="1"/>
</dbReference>
<dbReference type="InterPro" id="IPR006140">
    <property type="entry name" value="D-isomer_DH_NAD-bd"/>
</dbReference>
<protein>
    <recommendedName>
        <fullName evidence="4">D-isomer specific 2-hydroxyacid dehydrogenase NAD-binding domain-containing protein</fullName>
    </recommendedName>
</protein>
<gene>
    <name evidence="5" type="ORF">METZ01_LOCUS478843</name>
</gene>
<feature type="domain" description="D-isomer specific 2-hydroxyacid dehydrogenase NAD-binding" evidence="4">
    <location>
        <begin position="107"/>
        <end position="211"/>
    </location>
</feature>
<evidence type="ECO:0000256" key="3">
    <source>
        <dbReference type="ARBA" id="ARBA00023027"/>
    </source>
</evidence>
<dbReference type="GO" id="GO:0016616">
    <property type="term" value="F:oxidoreductase activity, acting on the CH-OH group of donors, NAD or NADP as acceptor"/>
    <property type="evidence" value="ECO:0007669"/>
    <property type="project" value="InterPro"/>
</dbReference>
<proteinExistence type="inferred from homology"/>
<comment type="similarity">
    <text evidence="1">Belongs to the D-isomer specific 2-hydroxyacid dehydrogenase family.</text>
</comment>
<dbReference type="Gene3D" id="3.40.50.720">
    <property type="entry name" value="NAD(P)-binding Rossmann-like Domain"/>
    <property type="match status" value="2"/>
</dbReference>
<dbReference type="SUPFAM" id="SSF51735">
    <property type="entry name" value="NAD(P)-binding Rossmann-fold domains"/>
    <property type="match status" value="1"/>
</dbReference>
<organism evidence="5">
    <name type="scientific">marine metagenome</name>
    <dbReference type="NCBI Taxonomy" id="408172"/>
    <lineage>
        <taxon>unclassified sequences</taxon>
        <taxon>metagenomes</taxon>
        <taxon>ecological metagenomes</taxon>
    </lineage>
</organism>
<feature type="non-terminal residue" evidence="5">
    <location>
        <position position="211"/>
    </location>
</feature>